<protein>
    <submittedName>
        <fullName evidence="3">Nucleic acid binding OB-fold tRNA/helicase-type</fullName>
    </submittedName>
</protein>
<dbReference type="OrthoDB" id="6262at2157"/>
<dbReference type="PATRIC" id="fig|647171.4.peg.1090"/>
<dbReference type="NCBIfam" id="NF009031">
    <property type="entry name" value="PRK12366.1-2"/>
    <property type="match status" value="1"/>
</dbReference>
<evidence type="ECO:0000313" key="3">
    <source>
        <dbReference type="EMBL" id="EHP86245.1"/>
    </source>
</evidence>
<feature type="domain" description="OB" evidence="2">
    <location>
        <begin position="403"/>
        <end position="470"/>
    </location>
</feature>
<feature type="domain" description="OB" evidence="2">
    <location>
        <begin position="286"/>
        <end position="359"/>
    </location>
</feature>
<sequence length="637" mass="72754">MDVDKLKEKILSKISEEELNKMVSEKIEEFGGLLNEEGAISLIAKEMGIEFDLEEEEYEFTINDITEGQRDVEITGRIMNISEIRTFKRKDGTEGKLRSIEIADNTGVIRLTLWDDKVELAEDLNVGDVVKVEKAYSRKWRDRIELNSSADTKIYKLTDYDEEKYPQIKETYKISELSPNTTGKFEGGVVASYGVREFDRRDGSKGRLKSFILRDDTGSIRVTLWDDMSDIEINRGDYVRVEGYVREGPYGLEASANSIAILEKGEKTISKEVDIENLPHYENEIVTVKGRVMSIGSKKTIDFGDSTAEVQELYLEDETGRVRISFWRDRTNLLNSINEGDLVKITNCKVKLYVDREGYQRVDLIATPETEIVKDESISAPEYKENLCKIRDILEGNVDRDDITVVGRVYRAFEINEFEREGGIGKVRNVIIEDETGRIRLVLWDENAELDIKEGDVVKVVHGYVRERGEYVDLNIGRFGRVIVNPEGVAIKSNRKFIADVEDGENVEIRGSIVDYVKQGFILYLCPNCRRKVVAVDDIYSCPECGDVVPDEVLTLTLVVDDGTGTITCRLYNRNVEKLTKKSRDELINCDIGIMEELLGEEFVFEGVVKKRDNLEMNVKNIREIDLDEEINIIKSM</sequence>
<evidence type="ECO:0000256" key="1">
    <source>
        <dbReference type="ARBA" id="ARBA00023125"/>
    </source>
</evidence>
<dbReference type="Pfam" id="PF01336">
    <property type="entry name" value="tRNA_anti-codon"/>
    <property type="match status" value="4"/>
</dbReference>
<dbReference type="GO" id="GO:0010212">
    <property type="term" value="P:response to ionizing radiation"/>
    <property type="evidence" value="ECO:0007669"/>
    <property type="project" value="TreeGrafter"/>
</dbReference>
<dbReference type="GO" id="GO:0000724">
    <property type="term" value="P:double-strand break repair via homologous recombination"/>
    <property type="evidence" value="ECO:0007669"/>
    <property type="project" value="TreeGrafter"/>
</dbReference>
<dbReference type="RefSeq" id="WP_007044546.1">
    <property type="nucleotide sequence ID" value="NZ_AGJL01000025.1"/>
</dbReference>
<dbReference type="EMBL" id="AGJL01000025">
    <property type="protein sequence ID" value="EHP86245.1"/>
    <property type="molecule type" value="Genomic_DNA"/>
</dbReference>
<accession>H1KZ91</accession>
<keyword evidence="3" id="KW-0347">Helicase</keyword>
<dbReference type="Gene3D" id="2.40.50.140">
    <property type="entry name" value="Nucleic acid-binding proteins"/>
    <property type="match status" value="5"/>
</dbReference>
<name>H1KZ91_9EURY</name>
<dbReference type="InterPro" id="IPR051231">
    <property type="entry name" value="SOSS-B"/>
</dbReference>
<dbReference type="InterPro" id="IPR004365">
    <property type="entry name" value="NA-bd_OB_tRNA"/>
</dbReference>
<evidence type="ECO:0000313" key="4">
    <source>
        <dbReference type="Proteomes" id="UP000003706"/>
    </source>
</evidence>
<dbReference type="CDD" id="cd04491">
    <property type="entry name" value="SoSSB_OBF"/>
    <property type="match status" value="4"/>
</dbReference>
<dbReference type="AlphaFoldDB" id="H1KZ91"/>
<comment type="caution">
    <text evidence="3">The sequence shown here is derived from an EMBL/GenBank/DDBJ whole genome shotgun (WGS) entry which is preliminary data.</text>
</comment>
<dbReference type="GO" id="GO:0003677">
    <property type="term" value="F:DNA binding"/>
    <property type="evidence" value="ECO:0007669"/>
    <property type="project" value="UniProtKB-KW"/>
</dbReference>
<proteinExistence type="predicted"/>
<gene>
    <name evidence="3" type="ORF">MetfoDRAFT_1114</name>
</gene>
<dbReference type="InterPro" id="IPR012340">
    <property type="entry name" value="NA-bd_OB-fold"/>
</dbReference>
<keyword evidence="3" id="KW-0547">Nucleotide-binding</keyword>
<keyword evidence="4" id="KW-1185">Reference proteome</keyword>
<feature type="domain" description="OB" evidence="2">
    <location>
        <begin position="72"/>
        <end position="146"/>
    </location>
</feature>
<dbReference type="STRING" id="647171.MetfoDRAFT_1114"/>
<keyword evidence="3" id="KW-0067">ATP-binding</keyword>
<reference evidence="3 4" key="1">
    <citation type="submission" date="2011-09" db="EMBL/GenBank/DDBJ databases">
        <title>The draft genome of Methanotorris formicicus Mc-S-70.</title>
        <authorList>
            <consortium name="US DOE Joint Genome Institute (JGI-PGF)"/>
            <person name="Lucas S."/>
            <person name="Han J."/>
            <person name="Lapidus A."/>
            <person name="Cheng J.-F."/>
            <person name="Goodwin L."/>
            <person name="Pitluck S."/>
            <person name="Peters L."/>
            <person name="Land M.L."/>
            <person name="Hauser L."/>
            <person name="Sieprawska-Lupa M."/>
            <person name="Takai K."/>
            <person name="Miyazaki J."/>
            <person name="Whitman W."/>
            <person name="Woyke T.J."/>
        </authorList>
    </citation>
    <scope>NUCLEOTIDE SEQUENCE [LARGE SCALE GENOMIC DNA]</scope>
    <source>
        <strain evidence="3 4">Mc-S-70</strain>
    </source>
</reference>
<keyword evidence="3" id="KW-0378">Hydrolase</keyword>
<dbReference type="PANTHER" id="PTHR13356:SF0">
    <property type="entry name" value="SOSS COMPLEX SUBUNIT B HOMOLOG"/>
    <property type="match status" value="1"/>
</dbReference>
<keyword evidence="1" id="KW-0238">DNA-binding</keyword>
<dbReference type="PANTHER" id="PTHR13356">
    <property type="entry name" value="OB FOLD NUCLEIC ACID BINDING PROTEIN-RELATED"/>
    <property type="match status" value="1"/>
</dbReference>
<evidence type="ECO:0000259" key="2">
    <source>
        <dbReference type="Pfam" id="PF01336"/>
    </source>
</evidence>
<feature type="domain" description="OB" evidence="2">
    <location>
        <begin position="201"/>
        <end position="262"/>
    </location>
</feature>
<dbReference type="SUPFAM" id="SSF50249">
    <property type="entry name" value="Nucleic acid-binding proteins"/>
    <property type="match status" value="5"/>
</dbReference>
<dbReference type="GO" id="GO:0004386">
    <property type="term" value="F:helicase activity"/>
    <property type="evidence" value="ECO:0007669"/>
    <property type="project" value="UniProtKB-KW"/>
</dbReference>
<organism evidence="3 4">
    <name type="scientific">Methanotorris formicicus Mc-S-70</name>
    <dbReference type="NCBI Taxonomy" id="647171"/>
    <lineage>
        <taxon>Archaea</taxon>
        <taxon>Methanobacteriati</taxon>
        <taxon>Methanobacteriota</taxon>
        <taxon>Methanomada group</taxon>
        <taxon>Methanococci</taxon>
        <taxon>Methanococcales</taxon>
        <taxon>Methanocaldococcaceae</taxon>
        <taxon>Methanotorris</taxon>
    </lineage>
</organism>
<dbReference type="Proteomes" id="UP000003706">
    <property type="component" value="Unassembled WGS sequence"/>
</dbReference>